<comment type="caution">
    <text evidence="5">The sequence shown here is derived from an EMBL/GenBank/DDBJ whole genome shotgun (WGS) entry which is preliminary data.</text>
</comment>
<sequence>MKQSWKRFIVCAVSLLAVSLAIVGCGSQSSQEDSSLKGKKLTIGIGTYAPFSYQDQDGKQIGYDVDLIDALSQKLGFTYNLKVMEYDPMLISIQNKDIDMAAGQISITDERKKKIGFSDPYYYAGLHAAVKKDSPIKSMDDLHGKKIAVEKGTAAHVYVTKNYTDADVVVFPQQSAAYLEVEKGAADATLYDTPNVLYYLQTHPDSTLHIVGDEVQKVPCGFAFPKDSKYIEQVNQALKELKDDGTIDRIQEKWLSTKASE</sequence>
<evidence type="ECO:0000313" key="6">
    <source>
        <dbReference type="Proteomes" id="UP000295188"/>
    </source>
</evidence>
<feature type="domain" description="Solute-binding protein family 3/N-terminal" evidence="3">
    <location>
        <begin position="40"/>
        <end position="258"/>
    </location>
</feature>
<reference evidence="5 6" key="1">
    <citation type="submission" date="2019-03" db="EMBL/GenBank/DDBJ databases">
        <title>Genomic Encyclopedia of Type Strains, Phase IV (KMG-IV): sequencing the most valuable type-strain genomes for metagenomic binning, comparative biology and taxonomic classification.</title>
        <authorList>
            <person name="Goeker M."/>
        </authorList>
    </citation>
    <scope>NUCLEOTIDE SEQUENCE [LARGE SCALE GENOMIC DNA]</scope>
    <source>
        <strain evidence="5 6">DSM 20467</strain>
    </source>
</reference>
<organism evidence="5 6">
    <name type="scientific">Pectinatus cerevisiiphilus</name>
    <dbReference type="NCBI Taxonomy" id="86956"/>
    <lineage>
        <taxon>Bacteria</taxon>
        <taxon>Bacillati</taxon>
        <taxon>Bacillota</taxon>
        <taxon>Negativicutes</taxon>
        <taxon>Selenomonadales</taxon>
        <taxon>Selenomonadaceae</taxon>
        <taxon>Pectinatus</taxon>
    </lineage>
</organism>
<dbReference type="PROSITE" id="PS51257">
    <property type="entry name" value="PROKAR_LIPOPROTEIN"/>
    <property type="match status" value="1"/>
</dbReference>
<dbReference type="GO" id="GO:0015276">
    <property type="term" value="F:ligand-gated monoatomic ion channel activity"/>
    <property type="evidence" value="ECO:0007669"/>
    <property type="project" value="InterPro"/>
</dbReference>
<name>A0A4R3K3Y3_9FIRM</name>
<evidence type="ECO:0000259" key="4">
    <source>
        <dbReference type="SMART" id="SM00079"/>
    </source>
</evidence>
<evidence type="ECO:0000313" key="5">
    <source>
        <dbReference type="EMBL" id="TCS77377.1"/>
    </source>
</evidence>
<dbReference type="Gene3D" id="3.40.190.10">
    <property type="entry name" value="Periplasmic binding protein-like II"/>
    <property type="match status" value="2"/>
</dbReference>
<accession>A0A4R3K3Y3</accession>
<dbReference type="SMART" id="SM00079">
    <property type="entry name" value="PBPe"/>
    <property type="match status" value="1"/>
</dbReference>
<feature type="domain" description="Ionotropic glutamate receptor C-terminal" evidence="4">
    <location>
        <begin position="42"/>
        <end position="257"/>
    </location>
</feature>
<dbReference type="InterPro" id="IPR001320">
    <property type="entry name" value="Iontro_rcpt_C"/>
</dbReference>
<dbReference type="RefSeq" id="WP_165874503.1">
    <property type="nucleotide sequence ID" value="NZ_SMAA01000016.1"/>
</dbReference>
<feature type="chain" id="PRO_5039566441" evidence="2">
    <location>
        <begin position="24"/>
        <end position="261"/>
    </location>
</feature>
<proteinExistence type="predicted"/>
<gene>
    <name evidence="5" type="ORF">EDC37_11642</name>
</gene>
<dbReference type="PANTHER" id="PTHR35936">
    <property type="entry name" value="MEMBRANE-BOUND LYTIC MUREIN TRANSGLYCOSYLASE F"/>
    <property type="match status" value="1"/>
</dbReference>
<dbReference type="InterPro" id="IPR001638">
    <property type="entry name" value="Solute-binding_3/MltF_N"/>
</dbReference>
<dbReference type="PANTHER" id="PTHR35936:SF38">
    <property type="entry name" value="GLUTAMINE-BINDING PERIPLASMIC PROTEIN"/>
    <property type="match status" value="1"/>
</dbReference>
<evidence type="ECO:0000259" key="3">
    <source>
        <dbReference type="SMART" id="SM00062"/>
    </source>
</evidence>
<dbReference type="SMART" id="SM00062">
    <property type="entry name" value="PBPb"/>
    <property type="match status" value="1"/>
</dbReference>
<keyword evidence="6" id="KW-1185">Reference proteome</keyword>
<keyword evidence="1 2" id="KW-0732">Signal</keyword>
<feature type="signal peptide" evidence="2">
    <location>
        <begin position="1"/>
        <end position="23"/>
    </location>
</feature>
<evidence type="ECO:0000256" key="1">
    <source>
        <dbReference type="ARBA" id="ARBA00022729"/>
    </source>
</evidence>
<dbReference type="Pfam" id="PF00497">
    <property type="entry name" value="SBP_bac_3"/>
    <property type="match status" value="1"/>
</dbReference>
<dbReference type="AlphaFoldDB" id="A0A4R3K3Y3"/>
<dbReference type="GO" id="GO:0016020">
    <property type="term" value="C:membrane"/>
    <property type="evidence" value="ECO:0007669"/>
    <property type="project" value="InterPro"/>
</dbReference>
<protein>
    <submittedName>
        <fullName evidence="5">Amino acid ABC transporter substrate-binding protein (PAAT family)</fullName>
    </submittedName>
</protein>
<dbReference type="SUPFAM" id="SSF53850">
    <property type="entry name" value="Periplasmic binding protein-like II"/>
    <property type="match status" value="1"/>
</dbReference>
<evidence type="ECO:0000256" key="2">
    <source>
        <dbReference type="SAM" id="SignalP"/>
    </source>
</evidence>
<dbReference type="Proteomes" id="UP000295188">
    <property type="component" value="Unassembled WGS sequence"/>
</dbReference>
<dbReference type="EMBL" id="SMAA01000016">
    <property type="protein sequence ID" value="TCS77377.1"/>
    <property type="molecule type" value="Genomic_DNA"/>
</dbReference>